<evidence type="ECO:0000256" key="1">
    <source>
        <dbReference type="ARBA" id="ARBA00022729"/>
    </source>
</evidence>
<comment type="caution">
    <text evidence="3">The sequence shown here is derived from an EMBL/GenBank/DDBJ whole genome shotgun (WGS) entry which is preliminary data.</text>
</comment>
<name>A0A7X2IPI8_9BURK</name>
<sequence>MYPPSPWQHMGRRGLTLRKRHVLLGRTFPGGSLRHPLRLFRHSHPRALLATAVLALACQSAMAADTLVFAFEELLPWKTRTQGGYGGAYTEIVRELARRAEMTLEFRNCPLKRCLYMLEQGHADVAIGLRDTPERRRYLNFLKTPYREHSSDKVFYILRDQSPDIRSYEDLAKLRIGVTSGATYFDPFDRDTALAKEDVPQTESNFRKLALGRLDAVVVPEDQGEAHVARLALRNKVTKAAYRVPDPSPRSVAVSKKSVDAATLDKLERAMEGMVRDGTLAALIKRHYYEALNVPLDSVRIR</sequence>
<dbReference type="InterPro" id="IPR001638">
    <property type="entry name" value="Solute-binding_3/MltF_N"/>
</dbReference>
<organism evidence="3 4">
    <name type="scientific">Pseudoduganella rivuli</name>
    <dbReference type="NCBI Taxonomy" id="2666085"/>
    <lineage>
        <taxon>Bacteria</taxon>
        <taxon>Pseudomonadati</taxon>
        <taxon>Pseudomonadota</taxon>
        <taxon>Betaproteobacteria</taxon>
        <taxon>Burkholderiales</taxon>
        <taxon>Oxalobacteraceae</taxon>
        <taxon>Telluria group</taxon>
        <taxon>Pseudoduganella</taxon>
    </lineage>
</organism>
<evidence type="ECO:0000259" key="2">
    <source>
        <dbReference type="SMART" id="SM00062"/>
    </source>
</evidence>
<dbReference type="EMBL" id="WKJJ01000011">
    <property type="protein sequence ID" value="MRV73625.1"/>
    <property type="molecule type" value="Genomic_DNA"/>
</dbReference>
<dbReference type="AlphaFoldDB" id="A0A7X2IPI8"/>
<reference evidence="3 4" key="1">
    <citation type="submission" date="2019-11" db="EMBL/GenBank/DDBJ databases">
        <title>Novel species isolated from a subtropical stream in China.</title>
        <authorList>
            <person name="Lu H."/>
        </authorList>
    </citation>
    <scope>NUCLEOTIDE SEQUENCE [LARGE SCALE GENOMIC DNA]</scope>
    <source>
        <strain evidence="3 4">FT92W</strain>
    </source>
</reference>
<evidence type="ECO:0000313" key="4">
    <source>
        <dbReference type="Proteomes" id="UP000446768"/>
    </source>
</evidence>
<keyword evidence="4" id="KW-1185">Reference proteome</keyword>
<feature type="domain" description="Solute-binding protein family 3/N-terminal" evidence="2">
    <location>
        <begin position="66"/>
        <end position="291"/>
    </location>
</feature>
<keyword evidence="1" id="KW-0732">Signal</keyword>
<dbReference type="Gene3D" id="3.40.190.10">
    <property type="entry name" value="Periplasmic binding protein-like II"/>
    <property type="match status" value="2"/>
</dbReference>
<dbReference type="Proteomes" id="UP000446768">
    <property type="component" value="Unassembled WGS sequence"/>
</dbReference>
<proteinExistence type="predicted"/>
<dbReference type="SMART" id="SM00062">
    <property type="entry name" value="PBPb"/>
    <property type="match status" value="1"/>
</dbReference>
<dbReference type="PANTHER" id="PTHR35936:SF25">
    <property type="entry name" value="ABC TRANSPORTER SUBSTRATE-BINDING PROTEIN"/>
    <property type="match status" value="1"/>
</dbReference>
<evidence type="ECO:0000313" key="3">
    <source>
        <dbReference type="EMBL" id="MRV73625.1"/>
    </source>
</evidence>
<dbReference type="PANTHER" id="PTHR35936">
    <property type="entry name" value="MEMBRANE-BOUND LYTIC MUREIN TRANSGLYCOSYLASE F"/>
    <property type="match status" value="1"/>
</dbReference>
<accession>A0A7X2IPI8</accession>
<dbReference type="SUPFAM" id="SSF53850">
    <property type="entry name" value="Periplasmic binding protein-like II"/>
    <property type="match status" value="1"/>
</dbReference>
<dbReference type="Pfam" id="PF00497">
    <property type="entry name" value="SBP_bac_3"/>
    <property type="match status" value="1"/>
</dbReference>
<gene>
    <name evidence="3" type="ORF">GJ700_18090</name>
</gene>
<protein>
    <submittedName>
        <fullName evidence="3">Transporter substrate-binding domain-containing protein</fullName>
    </submittedName>
</protein>